<dbReference type="Gene3D" id="2.60.40.4270">
    <property type="entry name" value="Listeria-Bacteroides repeat domain"/>
    <property type="match status" value="3"/>
</dbReference>
<evidence type="ECO:0000259" key="4">
    <source>
        <dbReference type="PROSITE" id="PS51272"/>
    </source>
</evidence>
<dbReference type="PANTHER" id="PTHR43308">
    <property type="entry name" value="OUTER MEMBRANE PROTEIN ALPHA-RELATED"/>
    <property type="match status" value="1"/>
</dbReference>
<dbReference type="InterPro" id="IPR013378">
    <property type="entry name" value="InlB-like_B-rpt"/>
</dbReference>
<name>A0ABQ6GFQ9_9BACL</name>
<dbReference type="InterPro" id="IPR051465">
    <property type="entry name" value="Cell_Envelope_Struct_Comp"/>
</dbReference>
<feature type="compositionally biased region" description="Gly residues" evidence="2">
    <location>
        <begin position="262"/>
        <end position="274"/>
    </location>
</feature>
<evidence type="ECO:0000313" key="6">
    <source>
        <dbReference type="Proteomes" id="UP001157114"/>
    </source>
</evidence>
<dbReference type="Gene3D" id="2.60.40.2700">
    <property type="match status" value="1"/>
</dbReference>
<proteinExistence type="predicted"/>
<feature type="signal peptide" evidence="3">
    <location>
        <begin position="1"/>
        <end position="25"/>
    </location>
</feature>
<dbReference type="Pfam" id="PF00395">
    <property type="entry name" value="SLH"/>
    <property type="match status" value="3"/>
</dbReference>
<dbReference type="PANTHER" id="PTHR43308:SF5">
    <property type="entry name" value="S-LAYER PROTEIN _ PEPTIDOGLYCAN ENDO-BETA-N-ACETYLGLUCOSAMINIDASE"/>
    <property type="match status" value="1"/>
</dbReference>
<protein>
    <recommendedName>
        <fullName evidence="4">SLH domain-containing protein</fullName>
    </recommendedName>
</protein>
<reference evidence="5 6" key="1">
    <citation type="submission" date="2023-03" db="EMBL/GenBank/DDBJ databases">
        <title>Draft genome sequence of the bacteria which degrade cell wall of Tricholomamatutake.</title>
        <authorList>
            <person name="Konishi Y."/>
            <person name="Fukuta Y."/>
            <person name="Shirasaka N."/>
        </authorList>
    </citation>
    <scope>NUCLEOTIDE SEQUENCE [LARGE SCALE GENOMIC DNA]</scope>
    <source>
        <strain evidence="6">mu1</strain>
    </source>
</reference>
<comment type="subcellular location">
    <subcellularLocation>
        <location evidence="1">Cell envelope</location>
    </subcellularLocation>
</comment>
<feature type="region of interest" description="Disordered" evidence="2">
    <location>
        <begin position="239"/>
        <end position="281"/>
    </location>
</feature>
<comment type="caution">
    <text evidence="5">The sequence shown here is derived from an EMBL/GenBank/DDBJ whole genome shotgun (WGS) entry which is preliminary data.</text>
</comment>
<feature type="domain" description="SLH" evidence="4">
    <location>
        <begin position="183"/>
        <end position="246"/>
    </location>
</feature>
<organism evidence="5 6">
    <name type="scientific">Paenibacillus glycanilyticus</name>
    <dbReference type="NCBI Taxonomy" id="126569"/>
    <lineage>
        <taxon>Bacteria</taxon>
        <taxon>Bacillati</taxon>
        <taxon>Bacillota</taxon>
        <taxon>Bacilli</taxon>
        <taxon>Bacillales</taxon>
        <taxon>Paenibacillaceae</taxon>
        <taxon>Paenibacillus</taxon>
    </lineage>
</organism>
<feature type="domain" description="SLH" evidence="4">
    <location>
        <begin position="55"/>
        <end position="114"/>
    </location>
</feature>
<dbReference type="EMBL" id="BSSQ01000016">
    <property type="protein sequence ID" value="GLX69734.1"/>
    <property type="molecule type" value="Genomic_DNA"/>
</dbReference>
<evidence type="ECO:0000313" key="5">
    <source>
        <dbReference type="EMBL" id="GLX69734.1"/>
    </source>
</evidence>
<dbReference type="RefSeq" id="WP_284240515.1">
    <property type="nucleotide sequence ID" value="NZ_BSSQ01000016.1"/>
</dbReference>
<evidence type="ECO:0000256" key="2">
    <source>
        <dbReference type="SAM" id="MobiDB-lite"/>
    </source>
</evidence>
<gene>
    <name evidence="5" type="ORF">MU1_40800</name>
</gene>
<keyword evidence="3" id="KW-0732">Signal</keyword>
<dbReference type="NCBIfam" id="TIGR02543">
    <property type="entry name" value="List_Bact_rpt"/>
    <property type="match status" value="2"/>
</dbReference>
<feature type="domain" description="SLH" evidence="4">
    <location>
        <begin position="116"/>
        <end position="179"/>
    </location>
</feature>
<feature type="compositionally biased region" description="Low complexity" evidence="2">
    <location>
        <begin position="242"/>
        <end position="261"/>
    </location>
</feature>
<dbReference type="Proteomes" id="UP001157114">
    <property type="component" value="Unassembled WGS sequence"/>
</dbReference>
<feature type="chain" id="PRO_5046182671" description="SLH domain-containing protein" evidence="3">
    <location>
        <begin position="26"/>
        <end position="1887"/>
    </location>
</feature>
<sequence length="1887" mass="201023">MYKRLLSLLLTFAILVSLVPTQIFAAERNTVDAPSTVDWHELSLDSAANGSDEQQPLQFEDVKSSDWFYNAVTYVQQNGLFSGTDHDRFSPNGTMTRAMYVTVLGRMAGADVSQYTTSTFEDVKSNAWYMPYVQWAVDKGITGGTGNHKFSPDTTLTREQMATLTLRFFDVYNIPYQTNASLTSKPNDITDISPWAVDAIVKLWQAGLLTGDANGNFNPHSHATRAEAATFSMRSNEVVKAGTTPDPTEPTPSSTTTTTNPGSGGSGSGSGSGTGTTSYTITFETNGGSAMNNLMLSQGAPLNNLPAPQKAGFIFQGWYKDSGLTQPVKDNDSVTGNMTLFANYISSPDVAVASIPSVTVLDQAPSFSIQVNDATGKMTAAQVKAGMLFESSANPAFAGIIVTGSNGRFRVASAAQDGKFEEGNTYQITLTDSNLSFQGQDATTTIYGFSIAKQAVLNVPLNPDMIYLSFEDVSNMMLDGADVDSPSIPVITTGVGDSGAKLNEANATNGTFDYTGETEIQVGDTVAIYEGVRPDLRTAETSDADNGDVAYVRISAIPSINGSTYAYTHADSKKVLNKPDVLPVSVAADTDGDTTNQSITVEHSAMNYSNSQYAPMGLNELTVVNAGDFIAFYDGEFGGEGTSAGYGLITSITHDAEMDIIAYTDATLDQVTSALNVYQQQALDGDQLLSDEDVAALEGQVKQQAVASGFVDEAADYLSDLALHTDSFKQQYSRLAPMAATSAASKVDVKNLTVVPSVTTTLKHISGHTSGVSVSLQVGADIVIPINNKSDIVIHLTSTFVEEMYFDLGVNGDTQWHWYWIFPILDDYIITANLDAYTYTGINITAEIATVDAEQLEAALADWDKAENNGALGQVENIATELKALIAGVEDTGVDAKTLRDKYQSMLQDETEWVPLINKNLVDKSVRVCIGIVEVNFSVDFVVSANVNLTVGIDFNYKSAKRYLATVRIFSITGSSNTVSLPGDGDYQFKFYVLGTLGLRAGVNVELKAGVGSVKWDSIGISVEPGVYLNLRGYFYYELKNTAGNKATTSLGALYLELGIYLESAFGAQLGDGMLSAEVPIYDNEWPLFSAGAYENVFDFDYLQDDTLGLTFAGSLTSLPVSYLFTMSVLNLKTGDMDSKAFPPSNFDIQVDNSNFKFDANTKTISVVDKTIAGSTGNLVITWKNAPLAFTTTPIKRTIPLTWSAKSGNITILLDPQNDGSSLVISAPYNATIKAPATPTYLGYTFDGWYTDASYGTKYTIPSKMPAEDIRLYAHWIANKNTPYTVLRYLIDPDTGNAVLKSTEYKTGTTGAGIYYEANDYAAGIGNIASPVRDVIKGDGSTIVRLYYNPFSSTIYFNWGYSVANNMSKVTAPVDKDISNLVPLLTRPGYKFVGWSPSIPSKMPSGGGTYTALWTPRTDTPYAVVHLQQDINANTYTVVDTESYVGVTDTTASTATPKSYEGFSFDKTIAGTVLSGKIVAGGTTVLKLYYKRDTYKVTFDANGGTGGSTVNVAYGASISNIPKPQVTKSGYIFTGWSSSLSPMPETMPAQAVTYTAQWADADEITGVTIDHTSPQVGDILTATATMADGKTAGDRVTYEWMVEDIAGSNRYVSATGIGKTTASYTVAAADVGKKLQVWAYGANEGLGMVLSTATNNVQAADPISGPLPEWITSAQALDLTSATVTVASSTEVSISGAALTDDWTIPEDVTLNMSDMTLNDHTLTIAEGSTLNISDSTVDGNIEVLAGATLNVTDTTLDEGYTWDILADAALNVNGTVTLATAASLVVDGTFHIPSSATVINNGTITGYESTGYITNNGTITNNNSISNSGTIMSNGTIANSVTGVISNFGTITNAGMITNNGSIFNIEDAIINNGGGSFTGNVPITL</sequence>
<dbReference type="InterPro" id="IPR001119">
    <property type="entry name" value="SLH_dom"/>
</dbReference>
<evidence type="ECO:0000256" key="1">
    <source>
        <dbReference type="ARBA" id="ARBA00004196"/>
    </source>
</evidence>
<accession>A0ABQ6GFQ9</accession>
<keyword evidence="6" id="KW-1185">Reference proteome</keyword>
<dbReference type="Pfam" id="PF09479">
    <property type="entry name" value="Flg_new"/>
    <property type="match status" value="3"/>
</dbReference>
<evidence type="ECO:0000256" key="3">
    <source>
        <dbReference type="SAM" id="SignalP"/>
    </source>
</evidence>
<dbReference type="InterPro" id="IPR042229">
    <property type="entry name" value="Listeria/Bacterioides_rpt_sf"/>
</dbReference>
<dbReference type="PROSITE" id="PS51272">
    <property type="entry name" value="SLH"/>
    <property type="match status" value="3"/>
</dbReference>